<keyword evidence="11" id="KW-1185">Reference proteome</keyword>
<dbReference type="AlphaFoldDB" id="A0A2N3XY12"/>
<dbReference type="Gene3D" id="1.10.540.10">
    <property type="entry name" value="Acyl-CoA dehydrogenase/oxidase, N-terminal domain"/>
    <property type="match status" value="1"/>
</dbReference>
<dbReference type="InterPro" id="IPR037069">
    <property type="entry name" value="AcylCoA_DH/ox_N_sf"/>
</dbReference>
<gene>
    <name evidence="10" type="ORF">A8926_3235</name>
</gene>
<reference evidence="10" key="1">
    <citation type="submission" date="2017-12" db="EMBL/GenBank/DDBJ databases">
        <title>Sequencing the genomes of 1000 Actinobacteria strains.</title>
        <authorList>
            <person name="Klenk H.-P."/>
        </authorList>
    </citation>
    <scope>NUCLEOTIDE SEQUENCE [LARGE SCALE GENOMIC DNA]</scope>
    <source>
        <strain evidence="10">DSM 44228</strain>
    </source>
</reference>
<dbReference type="GO" id="GO:0005886">
    <property type="term" value="C:plasma membrane"/>
    <property type="evidence" value="ECO:0007669"/>
    <property type="project" value="TreeGrafter"/>
</dbReference>
<dbReference type="PANTHER" id="PTHR43292">
    <property type="entry name" value="ACYL-COA DEHYDROGENASE"/>
    <property type="match status" value="1"/>
</dbReference>
<dbReference type="GO" id="GO:0050660">
    <property type="term" value="F:flavin adenine dinucleotide binding"/>
    <property type="evidence" value="ECO:0007669"/>
    <property type="project" value="InterPro"/>
</dbReference>
<feature type="domain" description="Acyl-CoA dehydrogenase/oxidase C-terminal" evidence="7">
    <location>
        <begin position="230"/>
        <end position="387"/>
    </location>
</feature>
<evidence type="ECO:0000256" key="2">
    <source>
        <dbReference type="ARBA" id="ARBA00009347"/>
    </source>
</evidence>
<dbReference type="PANTHER" id="PTHR43292:SF4">
    <property type="entry name" value="ACYL-COA DEHYDROGENASE FADE34"/>
    <property type="match status" value="1"/>
</dbReference>
<evidence type="ECO:0000256" key="4">
    <source>
        <dbReference type="ARBA" id="ARBA00022827"/>
    </source>
</evidence>
<dbReference type="RefSeq" id="WP_010694474.1">
    <property type="nucleotide sequence ID" value="NZ_CP061007.1"/>
</dbReference>
<sequence length="406" mass="44893">MTVDADELRSKVREFLAANDPAQLDRLEFLRARFDAGLAWVHFPAGLGGLGAARELQPVVDAAFAEAGAPDNKPQLNVIGLGMAAPTILRFGTDEQRRRYLRPLWTGEEVWCQLFSEPGAGSDLAALSTRAVRDKGGTSRSSEAASEGEWVVDGQKVWTSLAHQARWGILVARSDPDQPKHKGLSYFICDMTAPGVEVRPLRQLTGAAEFNEVFLSGVRIPDSQRLGEVGQGWQVALGTLMNERVAIGGRTPAREGGMIGLAAEAWRNHPEKRTHGLHDRLLRLWVEAEAIRLTSIRLRQQLAIGEPGPEGSAVKVAYSEQNQAITGFELEFLGEPGLAYDDWTFRQPEYTDFVKRDPGFRYLRAKGNSIEGGTTEILRNIIAERVLGLPPEIRTDKDRPWKELPR</sequence>
<dbReference type="InterPro" id="IPR013786">
    <property type="entry name" value="AcylCoA_DH/ox_N"/>
</dbReference>
<dbReference type="FunFam" id="2.40.110.10:FF:000011">
    <property type="entry name" value="Acyl-CoA dehydrogenase FadE34"/>
    <property type="match status" value="1"/>
</dbReference>
<feature type="domain" description="Acyl-CoA oxidase/dehydrogenase middle" evidence="8">
    <location>
        <begin position="112"/>
        <end position="209"/>
    </location>
</feature>
<dbReference type="InterPro" id="IPR036250">
    <property type="entry name" value="AcylCo_DH-like_C"/>
</dbReference>
<evidence type="ECO:0000256" key="3">
    <source>
        <dbReference type="ARBA" id="ARBA00022630"/>
    </source>
</evidence>
<dbReference type="SUPFAM" id="SSF56645">
    <property type="entry name" value="Acyl-CoA dehydrogenase NM domain-like"/>
    <property type="match status" value="1"/>
</dbReference>
<dbReference type="InterPro" id="IPR006091">
    <property type="entry name" value="Acyl-CoA_Oxase/DH_mid-dom"/>
</dbReference>
<dbReference type="OrthoDB" id="3964153at2"/>
<keyword evidence="3 6" id="KW-0285">Flavoprotein</keyword>
<comment type="similarity">
    <text evidence="2 6">Belongs to the acyl-CoA dehydrogenase family.</text>
</comment>
<proteinExistence type="inferred from homology"/>
<dbReference type="InterPro" id="IPR046373">
    <property type="entry name" value="Acyl-CoA_Oxase/DH_mid-dom_sf"/>
</dbReference>
<accession>A0A2N3XY12</accession>
<dbReference type="Pfam" id="PF00441">
    <property type="entry name" value="Acyl-CoA_dh_1"/>
    <property type="match status" value="1"/>
</dbReference>
<dbReference type="GO" id="GO:0016627">
    <property type="term" value="F:oxidoreductase activity, acting on the CH-CH group of donors"/>
    <property type="evidence" value="ECO:0007669"/>
    <property type="project" value="InterPro"/>
</dbReference>
<dbReference type="Pfam" id="PF02771">
    <property type="entry name" value="Acyl-CoA_dh_N"/>
    <property type="match status" value="1"/>
</dbReference>
<comment type="caution">
    <text evidence="10">The sequence shown here is derived from an EMBL/GenBank/DDBJ whole genome shotgun (WGS) entry which is preliminary data.</text>
</comment>
<organism evidence="10 11">
    <name type="scientific">Saccharopolyspora spinosa</name>
    <dbReference type="NCBI Taxonomy" id="60894"/>
    <lineage>
        <taxon>Bacteria</taxon>
        <taxon>Bacillati</taxon>
        <taxon>Actinomycetota</taxon>
        <taxon>Actinomycetes</taxon>
        <taxon>Pseudonocardiales</taxon>
        <taxon>Pseudonocardiaceae</taxon>
        <taxon>Saccharopolyspora</taxon>
    </lineage>
</organism>
<evidence type="ECO:0000313" key="10">
    <source>
        <dbReference type="EMBL" id="PKW15511.1"/>
    </source>
</evidence>
<feature type="domain" description="Acyl-CoA dehydrogenase/oxidase N-terminal" evidence="9">
    <location>
        <begin position="5"/>
        <end position="108"/>
    </location>
</feature>
<evidence type="ECO:0000259" key="9">
    <source>
        <dbReference type="Pfam" id="PF02771"/>
    </source>
</evidence>
<evidence type="ECO:0000256" key="5">
    <source>
        <dbReference type="ARBA" id="ARBA00023002"/>
    </source>
</evidence>
<dbReference type="Gene3D" id="1.20.140.10">
    <property type="entry name" value="Butyryl-CoA Dehydrogenase, subunit A, domain 3"/>
    <property type="match status" value="1"/>
</dbReference>
<dbReference type="EMBL" id="PJNB01000001">
    <property type="protein sequence ID" value="PKW15511.1"/>
    <property type="molecule type" value="Genomic_DNA"/>
</dbReference>
<comment type="cofactor">
    <cofactor evidence="1 6">
        <name>FAD</name>
        <dbReference type="ChEBI" id="CHEBI:57692"/>
    </cofactor>
</comment>
<keyword evidence="5 6" id="KW-0560">Oxidoreductase</keyword>
<evidence type="ECO:0000313" key="11">
    <source>
        <dbReference type="Proteomes" id="UP000233786"/>
    </source>
</evidence>
<dbReference type="Proteomes" id="UP000233786">
    <property type="component" value="Unassembled WGS sequence"/>
</dbReference>
<dbReference type="Pfam" id="PF02770">
    <property type="entry name" value="Acyl-CoA_dh_M"/>
    <property type="match status" value="1"/>
</dbReference>
<evidence type="ECO:0000256" key="6">
    <source>
        <dbReference type="RuleBase" id="RU362125"/>
    </source>
</evidence>
<dbReference type="Gene3D" id="2.40.110.10">
    <property type="entry name" value="Butyryl-CoA Dehydrogenase, subunit A, domain 2"/>
    <property type="match status" value="1"/>
</dbReference>
<protein>
    <submittedName>
        <fullName evidence="10">Alkylation response protein AidB-like acyl-CoA dehydrogenase</fullName>
    </submittedName>
</protein>
<dbReference type="STRING" id="994479.GCA_000194155_02208"/>
<dbReference type="SUPFAM" id="SSF47203">
    <property type="entry name" value="Acyl-CoA dehydrogenase C-terminal domain-like"/>
    <property type="match status" value="1"/>
</dbReference>
<name>A0A2N3XY12_SACSN</name>
<evidence type="ECO:0000259" key="8">
    <source>
        <dbReference type="Pfam" id="PF02770"/>
    </source>
</evidence>
<evidence type="ECO:0000256" key="1">
    <source>
        <dbReference type="ARBA" id="ARBA00001974"/>
    </source>
</evidence>
<keyword evidence="4 6" id="KW-0274">FAD</keyword>
<evidence type="ECO:0000259" key="7">
    <source>
        <dbReference type="Pfam" id="PF00441"/>
    </source>
</evidence>
<dbReference type="InterPro" id="IPR052161">
    <property type="entry name" value="Mycobact_Acyl-CoA_DH"/>
</dbReference>
<dbReference type="InterPro" id="IPR009100">
    <property type="entry name" value="AcylCoA_DH/oxidase_NM_dom_sf"/>
</dbReference>
<dbReference type="InterPro" id="IPR009075">
    <property type="entry name" value="AcylCo_DH/oxidase_C"/>
</dbReference>